<evidence type="ECO:0000313" key="11">
    <source>
        <dbReference type="Proteomes" id="UP000053201"/>
    </source>
</evidence>
<dbReference type="Pfam" id="PF00225">
    <property type="entry name" value="Kinesin"/>
    <property type="match status" value="1"/>
</dbReference>
<reference evidence="10 11" key="1">
    <citation type="submission" date="2009-08" db="EMBL/GenBank/DDBJ databases">
        <title>The Genome Sequence of Spizellomyces punctatus strain DAOM BR117.</title>
        <authorList>
            <consortium name="The Broad Institute Genome Sequencing Platform"/>
            <person name="Russ C."/>
            <person name="Cuomo C."/>
            <person name="Shea T."/>
            <person name="Young S.K."/>
            <person name="Zeng Q."/>
            <person name="Koehrsen M."/>
            <person name="Haas B."/>
            <person name="Borodovsky M."/>
            <person name="Guigo R."/>
            <person name="Alvarado L."/>
            <person name="Berlin A."/>
            <person name="Bochicchio J."/>
            <person name="Borenstein D."/>
            <person name="Chapman S."/>
            <person name="Chen Z."/>
            <person name="Engels R."/>
            <person name="Freedman E."/>
            <person name="Gellesch M."/>
            <person name="Goldberg J."/>
            <person name="Griggs A."/>
            <person name="Gujja S."/>
            <person name="Heiman D."/>
            <person name="Hepburn T."/>
            <person name="Howarth C."/>
            <person name="Jen D."/>
            <person name="Larson L."/>
            <person name="Lewis B."/>
            <person name="Mehta T."/>
            <person name="Park D."/>
            <person name="Pearson M."/>
            <person name="Roberts A."/>
            <person name="Saif S."/>
            <person name="Shenoy N."/>
            <person name="Sisk P."/>
            <person name="Stolte C."/>
            <person name="Sykes S."/>
            <person name="Thomson T."/>
            <person name="Walk T."/>
            <person name="White J."/>
            <person name="Yandava C."/>
            <person name="Burger G."/>
            <person name="Gray M.W."/>
            <person name="Holland P.W.H."/>
            <person name="King N."/>
            <person name="Lang F.B.F."/>
            <person name="Roger A.J."/>
            <person name="Ruiz-Trillo I."/>
            <person name="Lander E."/>
            <person name="Nusbaum C."/>
        </authorList>
    </citation>
    <scope>NUCLEOTIDE SEQUENCE [LARGE SCALE GENOMIC DNA]</scope>
    <source>
        <strain evidence="10 11">DAOM BR117</strain>
    </source>
</reference>
<dbReference type="InParanoid" id="A0A0L0HA82"/>
<evidence type="ECO:0000256" key="6">
    <source>
        <dbReference type="PROSITE-ProRule" id="PRU00283"/>
    </source>
</evidence>
<evidence type="ECO:0000256" key="2">
    <source>
        <dbReference type="ARBA" id="ARBA00022741"/>
    </source>
</evidence>
<gene>
    <name evidence="10" type="ORF">SPPG_07046</name>
</gene>
<keyword evidence="3 6" id="KW-0067">ATP-binding</keyword>
<dbReference type="SUPFAM" id="SSF52540">
    <property type="entry name" value="P-loop containing nucleoside triphosphate hydrolases"/>
    <property type="match status" value="1"/>
</dbReference>
<dbReference type="OrthoDB" id="3176171at2759"/>
<dbReference type="EMBL" id="KQ257463">
    <property type="protein sequence ID" value="KNC97573.1"/>
    <property type="molecule type" value="Genomic_DNA"/>
</dbReference>
<dbReference type="PROSITE" id="PS50067">
    <property type="entry name" value="KINESIN_MOTOR_2"/>
    <property type="match status" value="1"/>
</dbReference>
<evidence type="ECO:0000259" key="9">
    <source>
        <dbReference type="PROSITE" id="PS50067"/>
    </source>
</evidence>
<dbReference type="FunCoup" id="A0A0L0HA82">
    <property type="interactions" value="214"/>
</dbReference>
<dbReference type="OMA" id="DMNVEHE"/>
<dbReference type="PRINTS" id="PR00380">
    <property type="entry name" value="KINESINHEAVY"/>
</dbReference>
<protein>
    <recommendedName>
        <fullName evidence="7">Kinesin-like protein</fullName>
    </recommendedName>
</protein>
<feature type="domain" description="Kinesin motor" evidence="9">
    <location>
        <begin position="17"/>
        <end position="367"/>
    </location>
</feature>
<dbReference type="PANTHER" id="PTHR47968">
    <property type="entry name" value="CENTROMERE PROTEIN E"/>
    <property type="match status" value="1"/>
</dbReference>
<evidence type="ECO:0000256" key="7">
    <source>
        <dbReference type="RuleBase" id="RU000394"/>
    </source>
</evidence>
<evidence type="ECO:0000256" key="1">
    <source>
        <dbReference type="ARBA" id="ARBA00022701"/>
    </source>
</evidence>
<evidence type="ECO:0000256" key="5">
    <source>
        <dbReference type="ARBA" id="ARBA00023175"/>
    </source>
</evidence>
<evidence type="ECO:0000256" key="4">
    <source>
        <dbReference type="ARBA" id="ARBA00023054"/>
    </source>
</evidence>
<dbReference type="AlphaFoldDB" id="A0A0L0HA82"/>
<dbReference type="GO" id="GO:0005874">
    <property type="term" value="C:microtubule"/>
    <property type="evidence" value="ECO:0007669"/>
    <property type="project" value="UniProtKB-KW"/>
</dbReference>
<name>A0A0L0HA82_SPIPD</name>
<keyword evidence="4" id="KW-0175">Coiled coil</keyword>
<dbReference type="GeneID" id="27690294"/>
<dbReference type="PANTHER" id="PTHR47968:SF13">
    <property type="entry name" value="KINESIN-LIKE PROTEIN KIF19 ISOFORM X1"/>
    <property type="match status" value="1"/>
</dbReference>
<evidence type="ECO:0000256" key="3">
    <source>
        <dbReference type="ARBA" id="ARBA00022840"/>
    </source>
</evidence>
<dbReference type="Proteomes" id="UP000053201">
    <property type="component" value="Unassembled WGS sequence"/>
</dbReference>
<organism evidence="10 11">
    <name type="scientific">Spizellomyces punctatus (strain DAOM BR117)</name>
    <dbReference type="NCBI Taxonomy" id="645134"/>
    <lineage>
        <taxon>Eukaryota</taxon>
        <taxon>Fungi</taxon>
        <taxon>Fungi incertae sedis</taxon>
        <taxon>Chytridiomycota</taxon>
        <taxon>Chytridiomycota incertae sedis</taxon>
        <taxon>Chytridiomycetes</taxon>
        <taxon>Spizellomycetales</taxon>
        <taxon>Spizellomycetaceae</taxon>
        <taxon>Spizellomyces</taxon>
    </lineage>
</organism>
<evidence type="ECO:0000313" key="10">
    <source>
        <dbReference type="EMBL" id="KNC97573.1"/>
    </source>
</evidence>
<dbReference type="InterPro" id="IPR001752">
    <property type="entry name" value="Kinesin_motor_dom"/>
</dbReference>
<dbReference type="InterPro" id="IPR027640">
    <property type="entry name" value="Kinesin-like_fam"/>
</dbReference>
<dbReference type="InterPro" id="IPR027417">
    <property type="entry name" value="P-loop_NTPase"/>
</dbReference>
<dbReference type="eggNOG" id="KOG0242">
    <property type="taxonomic scope" value="Eukaryota"/>
</dbReference>
<dbReference type="GO" id="GO:0008017">
    <property type="term" value="F:microtubule binding"/>
    <property type="evidence" value="ECO:0007669"/>
    <property type="project" value="InterPro"/>
</dbReference>
<dbReference type="SMART" id="SM00129">
    <property type="entry name" value="KISc"/>
    <property type="match status" value="1"/>
</dbReference>
<accession>A0A0L0HA82</accession>
<keyword evidence="2 6" id="KW-0547">Nucleotide-binding</keyword>
<dbReference type="GO" id="GO:0005524">
    <property type="term" value="F:ATP binding"/>
    <property type="evidence" value="ECO:0007669"/>
    <property type="project" value="UniProtKB-UniRule"/>
</dbReference>
<dbReference type="PROSITE" id="PS00411">
    <property type="entry name" value="KINESIN_MOTOR_1"/>
    <property type="match status" value="1"/>
</dbReference>
<dbReference type="Gene3D" id="3.40.850.10">
    <property type="entry name" value="Kinesin motor domain"/>
    <property type="match status" value="1"/>
</dbReference>
<dbReference type="GO" id="GO:0007018">
    <property type="term" value="P:microtubule-based movement"/>
    <property type="evidence" value="ECO:0007669"/>
    <property type="project" value="InterPro"/>
</dbReference>
<keyword evidence="11" id="KW-1185">Reference proteome</keyword>
<dbReference type="InterPro" id="IPR036961">
    <property type="entry name" value="Kinesin_motor_dom_sf"/>
</dbReference>
<dbReference type="STRING" id="645134.A0A0L0HA82"/>
<dbReference type="GO" id="GO:0003777">
    <property type="term" value="F:microtubule motor activity"/>
    <property type="evidence" value="ECO:0007669"/>
    <property type="project" value="InterPro"/>
</dbReference>
<evidence type="ECO:0000256" key="8">
    <source>
        <dbReference type="SAM" id="MobiDB-lite"/>
    </source>
</evidence>
<dbReference type="RefSeq" id="XP_016605613.1">
    <property type="nucleotide sequence ID" value="XM_016755222.1"/>
</dbReference>
<dbReference type="VEuPathDB" id="FungiDB:SPPG_07046"/>
<dbReference type="InterPro" id="IPR019821">
    <property type="entry name" value="Kinesin_motor_CS"/>
</dbReference>
<dbReference type="FunFam" id="3.40.850.10:FF:000056">
    <property type="entry name" value="Kinesin-like protein"/>
    <property type="match status" value="1"/>
</dbReference>
<feature type="region of interest" description="Disordered" evidence="8">
    <location>
        <begin position="631"/>
        <end position="677"/>
    </location>
</feature>
<sequence>MAEEAERESVAGSSVAKLMVSVRIRPLSLKELAKENLQITARSHDDQTVLVTEPTPDQYDDVLRKDRPKERIYAFDRVFGEGAQQTEVFDKTVKYLIEWVVKGYNATVFAYGATGAGKTYTMLGTDSAPGIMALTLMDLFTLIDAHNREQQVEGEDATTQGTYTVTLSYLEIYNENIRDLLSGKADYLDLREDAQKGVVVAGITTVTAKTPEEVLGFLRKGNRHRTQEATGANEVSSRSHAVLQVLVGCRMRNRKGKIVERFGKLSLIDLAGSERAAETKNRGMRMIEGANINRSLLALGNCITALSDTTKKKGKYVNYRDSKLTRLLKDSLGGNCRTVMIANISPGSSNFDETVNTLKYASRARAIKTKVTQQVSQKTDTYSVTIQQLQSEIGLLKNRLVRAESGITTIQPRNSVSLAPRLRLIDEPLPKTPATPERSMFTELHSVLLGLFAEHQELRERLLEMEVGNDGQREEVLKQIGEVEEGIRSIEQSIPRSLDTRSRQYLELLIKSHFTSLENTDLQTLTAQQKTLLQNLTNTLQQTRTQLTRLDQITSLQRQILTTHSVDVPSKLLEMYRDVPAIEETDDGKVERAVKALEERVAKVEGEERGVELVATRQSLRPTDGILNAPITARTSAVTPPPLPKDKPVDPSKPTSITKLRRIYGVDPPKKGRQKAR</sequence>
<comment type="similarity">
    <text evidence="6 7">Belongs to the TRAFAC class myosin-kinesin ATPase superfamily. Kinesin family.</text>
</comment>
<proteinExistence type="inferred from homology"/>
<keyword evidence="1 7" id="KW-0493">Microtubule</keyword>
<feature type="binding site" evidence="6">
    <location>
        <begin position="112"/>
        <end position="119"/>
    </location>
    <ligand>
        <name>ATP</name>
        <dbReference type="ChEBI" id="CHEBI:30616"/>
    </ligand>
</feature>
<keyword evidence="5 6" id="KW-0505">Motor protein</keyword>